<accession>A0A4R3LMC4</accession>
<keyword evidence="3" id="KW-1185">Reference proteome</keyword>
<dbReference type="RefSeq" id="WP_132035108.1">
    <property type="nucleotide sequence ID" value="NZ_SMAI01000018.1"/>
</dbReference>
<evidence type="ECO:0000256" key="1">
    <source>
        <dbReference type="SAM" id="SignalP"/>
    </source>
</evidence>
<sequence>MIRSRLAFFGLCVGLSTFGAAPSQAVVYCTGPGYPVGCVVRPAPAVVHCTRPGYPAGCVANPGGIGVLPGAGAGAAGVGLAPGAGVGWGANAGGPVNRAGVR</sequence>
<organism evidence="2 3">
    <name type="scientific">Aquabacter spiritensis</name>
    <dbReference type="NCBI Taxonomy" id="933073"/>
    <lineage>
        <taxon>Bacteria</taxon>
        <taxon>Pseudomonadati</taxon>
        <taxon>Pseudomonadota</taxon>
        <taxon>Alphaproteobacteria</taxon>
        <taxon>Hyphomicrobiales</taxon>
        <taxon>Xanthobacteraceae</taxon>
        <taxon>Aquabacter</taxon>
    </lineage>
</organism>
<dbReference type="AlphaFoldDB" id="A0A4R3LMC4"/>
<dbReference type="Proteomes" id="UP000294664">
    <property type="component" value="Unassembled WGS sequence"/>
</dbReference>
<comment type="caution">
    <text evidence="2">The sequence shown here is derived from an EMBL/GenBank/DDBJ whole genome shotgun (WGS) entry which is preliminary data.</text>
</comment>
<name>A0A4R3LMC4_9HYPH</name>
<keyword evidence="1" id="KW-0732">Signal</keyword>
<proteinExistence type="predicted"/>
<dbReference type="OrthoDB" id="8456659at2"/>
<evidence type="ECO:0000313" key="2">
    <source>
        <dbReference type="EMBL" id="TCT01513.1"/>
    </source>
</evidence>
<protein>
    <recommendedName>
        <fullName evidence="4">PXPV repeat-containing protein</fullName>
    </recommendedName>
</protein>
<reference evidence="2 3" key="1">
    <citation type="submission" date="2019-03" db="EMBL/GenBank/DDBJ databases">
        <title>Genomic Encyclopedia of Type Strains, Phase IV (KMG-IV): sequencing the most valuable type-strain genomes for metagenomic binning, comparative biology and taxonomic classification.</title>
        <authorList>
            <person name="Goeker M."/>
        </authorList>
    </citation>
    <scope>NUCLEOTIDE SEQUENCE [LARGE SCALE GENOMIC DNA]</scope>
    <source>
        <strain evidence="2 3">DSM 9035</strain>
    </source>
</reference>
<dbReference type="EMBL" id="SMAI01000018">
    <property type="protein sequence ID" value="TCT01513.1"/>
    <property type="molecule type" value="Genomic_DNA"/>
</dbReference>
<evidence type="ECO:0000313" key="3">
    <source>
        <dbReference type="Proteomes" id="UP000294664"/>
    </source>
</evidence>
<feature type="chain" id="PRO_5020180645" description="PXPV repeat-containing protein" evidence="1">
    <location>
        <begin position="26"/>
        <end position="102"/>
    </location>
</feature>
<feature type="signal peptide" evidence="1">
    <location>
        <begin position="1"/>
        <end position="25"/>
    </location>
</feature>
<evidence type="ECO:0008006" key="4">
    <source>
        <dbReference type="Google" id="ProtNLM"/>
    </source>
</evidence>
<gene>
    <name evidence="2" type="ORF">EDC64_11811</name>
</gene>